<dbReference type="Proteomes" id="UP000737171">
    <property type="component" value="Unassembled WGS sequence"/>
</dbReference>
<dbReference type="InterPro" id="IPR005534">
    <property type="entry name" value="Curli_assmbl/transp-comp_CsgG"/>
</dbReference>
<sequence length="263" mass="26884">MHIRSCGLAAAAIGLALLAGCGKQGVELGQGGSVVTGSGGPQGASNAAKQLVKCDAPVAVVSLVENQGGYVGIGRGGLPESPLPLVRVLMQQSGCFRIVDRHSGLKATVREQELKEQGILREDGSVKKGRGIVAQYSVVPSLTFSEQDAGRQLGGILAAIPVLNKFAGAAEQVKFKEAQVVLLLTDNETTEQLSSATGAARSTDLGLGGMMVGGGGGVGGLGWSNTNEAKVISAAFLDAHNQLVQQLRRLAAKPLPEPVRTKG</sequence>
<evidence type="ECO:0000313" key="1">
    <source>
        <dbReference type="EMBL" id="NRF69395.1"/>
    </source>
</evidence>
<name>A0ABX2EL90_9BURK</name>
<protein>
    <submittedName>
        <fullName evidence="1">Curli production assembly/transport component CsgG</fullName>
    </submittedName>
</protein>
<dbReference type="EMBL" id="JABRWJ010000006">
    <property type="protein sequence ID" value="NRF69395.1"/>
    <property type="molecule type" value="Genomic_DNA"/>
</dbReference>
<reference evidence="1 2" key="1">
    <citation type="submission" date="2020-05" db="EMBL/GenBank/DDBJ databases">
        <title>Aquincola sp. isolate from soil.</title>
        <authorList>
            <person name="Han J."/>
            <person name="Kim D.-U."/>
        </authorList>
    </citation>
    <scope>NUCLEOTIDE SEQUENCE [LARGE SCALE GENOMIC DNA]</scope>
    <source>
        <strain evidence="1 2">S2</strain>
    </source>
</reference>
<dbReference type="Pfam" id="PF03783">
    <property type="entry name" value="CsgG"/>
    <property type="match status" value="1"/>
</dbReference>
<proteinExistence type="predicted"/>
<keyword evidence="2" id="KW-1185">Reference proteome</keyword>
<evidence type="ECO:0000313" key="2">
    <source>
        <dbReference type="Proteomes" id="UP000737171"/>
    </source>
</evidence>
<comment type="caution">
    <text evidence="1">The sequence shown here is derived from an EMBL/GenBank/DDBJ whole genome shotgun (WGS) entry which is preliminary data.</text>
</comment>
<accession>A0ABX2EL90</accession>
<dbReference type="PROSITE" id="PS51257">
    <property type="entry name" value="PROKAR_LIPOPROTEIN"/>
    <property type="match status" value="1"/>
</dbReference>
<gene>
    <name evidence="1" type="ORF">HLB44_20555</name>
</gene>
<organism evidence="1 2">
    <name type="scientific">Pseudaquabacterium terrae</name>
    <dbReference type="NCBI Taxonomy" id="2732868"/>
    <lineage>
        <taxon>Bacteria</taxon>
        <taxon>Pseudomonadati</taxon>
        <taxon>Pseudomonadota</taxon>
        <taxon>Betaproteobacteria</taxon>
        <taxon>Burkholderiales</taxon>
        <taxon>Sphaerotilaceae</taxon>
        <taxon>Pseudaquabacterium</taxon>
    </lineage>
</organism>